<feature type="region of interest" description="Disordered" evidence="1">
    <location>
        <begin position="44"/>
        <end position="70"/>
    </location>
</feature>
<sequence length="70" mass="8157">MPSGSCFGSCSIEHRDIFLQKKDALIQHHRKRYITSYRGKDLRNIYGKDIPNTEDSNSLRQEGQERKDTS</sequence>
<proteinExistence type="predicted"/>
<dbReference type="Proteomes" id="UP000276991">
    <property type="component" value="Unassembled WGS sequence"/>
</dbReference>
<dbReference type="AlphaFoldDB" id="A0A498SX06"/>
<evidence type="ECO:0000313" key="3">
    <source>
        <dbReference type="Proteomes" id="UP000276991"/>
    </source>
</evidence>
<dbReference type="STRING" id="6277.A0A498SX06"/>
<evidence type="ECO:0000256" key="1">
    <source>
        <dbReference type="SAM" id="MobiDB-lite"/>
    </source>
</evidence>
<protein>
    <submittedName>
        <fullName evidence="2">Uncharacterized protein</fullName>
    </submittedName>
</protein>
<evidence type="ECO:0000313" key="2">
    <source>
        <dbReference type="EMBL" id="VBB34773.1"/>
    </source>
</evidence>
<reference evidence="2 3" key="1">
    <citation type="submission" date="2018-08" db="EMBL/GenBank/DDBJ databases">
        <authorList>
            <person name="Laetsch R D."/>
            <person name="Stevens L."/>
            <person name="Kumar S."/>
            <person name="Blaxter L. M."/>
        </authorList>
    </citation>
    <scope>NUCLEOTIDE SEQUENCE [LARGE SCALE GENOMIC DNA]</scope>
</reference>
<accession>A0A498SX06</accession>
<dbReference type="OrthoDB" id="3824970at2759"/>
<gene>
    <name evidence="2" type="ORF">NAV_LOCUS9564</name>
</gene>
<keyword evidence="3" id="KW-1185">Reference proteome</keyword>
<name>A0A498SX06_ACAVI</name>
<dbReference type="EMBL" id="UPTC01004070">
    <property type="protein sequence ID" value="VBB34773.1"/>
    <property type="molecule type" value="Genomic_DNA"/>
</dbReference>
<organism evidence="2 3">
    <name type="scientific">Acanthocheilonema viteae</name>
    <name type="common">Filarial nematode worm</name>
    <name type="synonym">Dipetalonema viteae</name>
    <dbReference type="NCBI Taxonomy" id="6277"/>
    <lineage>
        <taxon>Eukaryota</taxon>
        <taxon>Metazoa</taxon>
        <taxon>Ecdysozoa</taxon>
        <taxon>Nematoda</taxon>
        <taxon>Chromadorea</taxon>
        <taxon>Rhabditida</taxon>
        <taxon>Spirurina</taxon>
        <taxon>Spiruromorpha</taxon>
        <taxon>Filarioidea</taxon>
        <taxon>Onchocercidae</taxon>
        <taxon>Acanthocheilonema</taxon>
    </lineage>
</organism>